<dbReference type="Pfam" id="PF07762">
    <property type="entry name" value="DUF1618"/>
    <property type="match status" value="1"/>
</dbReference>
<evidence type="ECO:0000259" key="1">
    <source>
        <dbReference type="Pfam" id="PF07762"/>
    </source>
</evidence>
<dbReference type="InterPro" id="IPR011676">
    <property type="entry name" value="DUF1618"/>
</dbReference>
<organism evidence="2 3">
    <name type="scientific">Eleusine coracana subsp. coracana</name>
    <dbReference type="NCBI Taxonomy" id="191504"/>
    <lineage>
        <taxon>Eukaryota</taxon>
        <taxon>Viridiplantae</taxon>
        <taxon>Streptophyta</taxon>
        <taxon>Embryophyta</taxon>
        <taxon>Tracheophyta</taxon>
        <taxon>Spermatophyta</taxon>
        <taxon>Magnoliopsida</taxon>
        <taxon>Liliopsida</taxon>
        <taxon>Poales</taxon>
        <taxon>Poaceae</taxon>
        <taxon>PACMAD clade</taxon>
        <taxon>Chloridoideae</taxon>
        <taxon>Cynodonteae</taxon>
        <taxon>Eleusininae</taxon>
        <taxon>Eleusine</taxon>
    </lineage>
</organism>
<dbReference type="PANTHER" id="PTHR33074:SF63">
    <property type="entry name" value="OS02G0113300 PROTEIN"/>
    <property type="match status" value="1"/>
</dbReference>
<evidence type="ECO:0000313" key="2">
    <source>
        <dbReference type="EMBL" id="GJN23842.1"/>
    </source>
</evidence>
<dbReference type="Gene3D" id="1.10.260.200">
    <property type="match status" value="1"/>
</dbReference>
<dbReference type="AlphaFoldDB" id="A0AAV5EN85"/>
<dbReference type="PANTHER" id="PTHR33074">
    <property type="entry name" value="EXPRESSED PROTEIN-RELATED"/>
    <property type="match status" value="1"/>
</dbReference>
<accession>A0AAV5EN85</accession>
<keyword evidence="3" id="KW-1185">Reference proteome</keyword>
<gene>
    <name evidence="2" type="primary">gb11530</name>
    <name evidence="2" type="ORF">PR202_gb11530</name>
</gene>
<protein>
    <recommendedName>
        <fullName evidence="1">DUF1618 domain-containing protein</fullName>
    </recommendedName>
</protein>
<proteinExistence type="predicted"/>
<reference evidence="2" key="2">
    <citation type="submission" date="2021-12" db="EMBL/GenBank/DDBJ databases">
        <title>Resequencing data analysis of finger millet.</title>
        <authorList>
            <person name="Hatakeyama M."/>
            <person name="Aluri S."/>
            <person name="Balachadran M.T."/>
            <person name="Sivarajan S.R."/>
            <person name="Poveda L."/>
            <person name="Shimizu-Inatsugi R."/>
            <person name="Schlapbach R."/>
            <person name="Sreeman S.M."/>
            <person name="Shimizu K.K."/>
        </authorList>
    </citation>
    <scope>NUCLEOTIDE SEQUENCE</scope>
</reference>
<feature type="domain" description="DUF1618" evidence="1">
    <location>
        <begin position="242"/>
        <end position="399"/>
    </location>
</feature>
<dbReference type="Proteomes" id="UP001054889">
    <property type="component" value="Unassembled WGS sequence"/>
</dbReference>
<reference evidence="2" key="1">
    <citation type="journal article" date="2018" name="DNA Res.">
        <title>Multiple hybrid de novo genome assembly of finger millet, an orphan allotetraploid crop.</title>
        <authorList>
            <person name="Hatakeyama M."/>
            <person name="Aluri S."/>
            <person name="Balachadran M.T."/>
            <person name="Sivarajan S.R."/>
            <person name="Patrignani A."/>
            <person name="Gruter S."/>
            <person name="Poveda L."/>
            <person name="Shimizu-Inatsugi R."/>
            <person name="Baeten J."/>
            <person name="Francoijs K.J."/>
            <person name="Nataraja K.N."/>
            <person name="Reddy Y.A.N."/>
            <person name="Phadnis S."/>
            <person name="Ravikumar R.L."/>
            <person name="Schlapbach R."/>
            <person name="Sreeman S.M."/>
            <person name="Shimizu K.K."/>
        </authorList>
    </citation>
    <scope>NUCLEOTIDE SEQUENCE</scope>
</reference>
<name>A0AAV5EN85_ELECO</name>
<evidence type="ECO:0000313" key="3">
    <source>
        <dbReference type="Proteomes" id="UP001054889"/>
    </source>
</evidence>
<dbReference type="EMBL" id="BQKI01000076">
    <property type="protein sequence ID" value="GJN23842.1"/>
    <property type="molecule type" value="Genomic_DNA"/>
</dbReference>
<comment type="caution">
    <text evidence="2">The sequence shown here is derived from an EMBL/GenBank/DDBJ whole genome shotgun (WGS) entry which is preliminary data.</text>
</comment>
<sequence>MSRFVPCLVPPPLRSEDGRLSPSSVLLDYTAYISADAVSNGTTAGGNLSNGCPIHVSFCLAPAPRLSYLCVHFPGPAAGSGIGTVIGPAAGTPAVQCVNEPPRVISTHADLALIRVPIPGALRIFNEYDYFVYTARPQPGASSLDLLPKAHSGFRDKDVAILRDSHRYVIACLRNTLKSEELFSFQLYDSNTRRWSTRLLRVENPAERDEVLPIPFKTATEVLFHNTTKVVTLGGPNGTVGWVDLWRGILFCNVLDEMPVLRDMPLPKPARSNRRDFCIGCPHSFRDITVAAGKQQGSKVIKYVEMETRPGNVLSSRSSESDSDSDDEAVADYWTATIWTMPVPISSSWKDWHKDCTIDVTNIIIDNPSHSELLLRLPRHSADPEDARYGLMRMTTAHPTLGLGINGDVISFLSKEDVRGARGWVIAVNMTSQKLNGVAELDIRKNSYFQRYYVPTEISKYLTKATGEAGTLLKTTSSNRKSIGARKMEFNVELTSKAPSTVQELTILLHTLQ</sequence>